<sequence length="351" mass="38931">MRKSTKALITAAICLPLFLITVKRGPEPPQDYWKGLSGDTLICLMDIRSAPYEEEDSGFNYALAGILEKDMHCHIHIINARHPMRTDSAAVASNKGAIDLLITNVPADSINAHTGGGSLPIAGFSNESVWLMDGSDISTFRGLSEWISRIKSNGTYGRLHDNFFGNRRTGSISPYDGLVKEFSRRLGWDWRLLSSVIYNESMFINATLSRRGAIGLMQVRPATGAAYGIHDLSSPRNNIDAGTRHLQYLENLMKDWGITDSANLVRFTLAAYNAGEGRIEDCRRLAESLGKNPDSWEEVAGIIPLMSQEEYYTGEYVKRGRFNGKETINYIDKVLGKYEEYAGKTATGKTS</sequence>
<dbReference type="EMBL" id="JADIMA010000023">
    <property type="protein sequence ID" value="MBO8472445.1"/>
    <property type="molecule type" value="Genomic_DNA"/>
</dbReference>
<evidence type="ECO:0000256" key="1">
    <source>
        <dbReference type="ARBA" id="ARBA00007734"/>
    </source>
</evidence>
<dbReference type="PANTHER" id="PTHR37423">
    <property type="entry name" value="SOLUBLE LYTIC MUREIN TRANSGLYCOSYLASE-RELATED"/>
    <property type="match status" value="1"/>
</dbReference>
<dbReference type="Pfam" id="PF01464">
    <property type="entry name" value="SLT"/>
    <property type="match status" value="1"/>
</dbReference>
<dbReference type="SUPFAM" id="SSF53955">
    <property type="entry name" value="Lysozyme-like"/>
    <property type="match status" value="1"/>
</dbReference>
<comment type="similarity">
    <text evidence="1">Belongs to the transglycosylase Slt family.</text>
</comment>
<feature type="domain" description="Transglycosylase SLT" evidence="2">
    <location>
        <begin position="180"/>
        <end position="291"/>
    </location>
</feature>
<evidence type="ECO:0000313" key="3">
    <source>
        <dbReference type="EMBL" id="MBO8472445.1"/>
    </source>
</evidence>
<dbReference type="InterPro" id="IPR023346">
    <property type="entry name" value="Lysozyme-like_dom_sf"/>
</dbReference>
<dbReference type="Proteomes" id="UP000823604">
    <property type="component" value="Unassembled WGS sequence"/>
</dbReference>
<reference evidence="3" key="2">
    <citation type="journal article" date="2021" name="PeerJ">
        <title>Extensive microbial diversity within the chicken gut microbiome revealed by metagenomics and culture.</title>
        <authorList>
            <person name="Gilroy R."/>
            <person name="Ravi A."/>
            <person name="Getino M."/>
            <person name="Pursley I."/>
            <person name="Horton D.L."/>
            <person name="Alikhan N.F."/>
            <person name="Baker D."/>
            <person name="Gharbi K."/>
            <person name="Hall N."/>
            <person name="Watson M."/>
            <person name="Adriaenssens E.M."/>
            <person name="Foster-Nyarko E."/>
            <person name="Jarju S."/>
            <person name="Secka A."/>
            <person name="Antonio M."/>
            <person name="Oren A."/>
            <person name="Chaudhuri R.R."/>
            <person name="La Ragione R."/>
            <person name="Hildebrand F."/>
            <person name="Pallen M.J."/>
        </authorList>
    </citation>
    <scope>NUCLEOTIDE SEQUENCE</scope>
    <source>
        <strain evidence="3">B1-8020</strain>
    </source>
</reference>
<protein>
    <submittedName>
        <fullName evidence="3">Transglycosylase SLT domain-containing protein</fullName>
    </submittedName>
</protein>
<dbReference type="AlphaFoldDB" id="A0A9D9NGJ0"/>
<comment type="caution">
    <text evidence="3">The sequence shown here is derived from an EMBL/GenBank/DDBJ whole genome shotgun (WGS) entry which is preliminary data.</text>
</comment>
<proteinExistence type="inferred from homology"/>
<dbReference type="Gene3D" id="1.10.530.10">
    <property type="match status" value="1"/>
</dbReference>
<dbReference type="PANTHER" id="PTHR37423:SF2">
    <property type="entry name" value="MEMBRANE-BOUND LYTIC MUREIN TRANSGLYCOSYLASE C"/>
    <property type="match status" value="1"/>
</dbReference>
<accession>A0A9D9NGJ0</accession>
<evidence type="ECO:0000259" key="2">
    <source>
        <dbReference type="Pfam" id="PF01464"/>
    </source>
</evidence>
<reference evidence="3" key="1">
    <citation type="submission" date="2020-10" db="EMBL/GenBank/DDBJ databases">
        <authorList>
            <person name="Gilroy R."/>
        </authorList>
    </citation>
    <scope>NUCLEOTIDE SEQUENCE</scope>
    <source>
        <strain evidence="3">B1-8020</strain>
    </source>
</reference>
<evidence type="ECO:0000313" key="4">
    <source>
        <dbReference type="Proteomes" id="UP000823604"/>
    </source>
</evidence>
<gene>
    <name evidence="3" type="ORF">IAB81_02285</name>
</gene>
<organism evidence="3 4">
    <name type="scientific">Candidatus Merdivivens pullicola</name>
    <dbReference type="NCBI Taxonomy" id="2840872"/>
    <lineage>
        <taxon>Bacteria</taxon>
        <taxon>Pseudomonadati</taxon>
        <taxon>Bacteroidota</taxon>
        <taxon>Bacteroidia</taxon>
        <taxon>Bacteroidales</taxon>
        <taxon>Muribaculaceae</taxon>
        <taxon>Muribaculaceae incertae sedis</taxon>
        <taxon>Candidatus Merdivivens</taxon>
    </lineage>
</organism>
<dbReference type="Gene3D" id="3.40.190.10">
    <property type="entry name" value="Periplasmic binding protein-like II"/>
    <property type="match status" value="1"/>
</dbReference>
<dbReference type="InterPro" id="IPR008258">
    <property type="entry name" value="Transglycosylase_SLT_dom_1"/>
</dbReference>
<name>A0A9D9NGJ0_9BACT</name>